<accession>A0A644Z5A8</accession>
<gene>
    <name evidence="2" type="ORF">SDC9_82391</name>
</gene>
<reference evidence="2" key="1">
    <citation type="submission" date="2019-08" db="EMBL/GenBank/DDBJ databases">
        <authorList>
            <person name="Kucharzyk K."/>
            <person name="Murdoch R.W."/>
            <person name="Higgins S."/>
            <person name="Loffler F."/>
        </authorList>
    </citation>
    <scope>NUCLEOTIDE SEQUENCE</scope>
</reference>
<dbReference type="AlphaFoldDB" id="A0A644Z5A8"/>
<organism evidence="2">
    <name type="scientific">bioreactor metagenome</name>
    <dbReference type="NCBI Taxonomy" id="1076179"/>
    <lineage>
        <taxon>unclassified sequences</taxon>
        <taxon>metagenomes</taxon>
        <taxon>ecological metagenomes</taxon>
    </lineage>
</organism>
<comment type="caution">
    <text evidence="2">The sequence shown here is derived from an EMBL/GenBank/DDBJ whole genome shotgun (WGS) entry which is preliminary data.</text>
</comment>
<feature type="region of interest" description="Disordered" evidence="1">
    <location>
        <begin position="48"/>
        <end position="73"/>
    </location>
</feature>
<proteinExistence type="predicted"/>
<protein>
    <submittedName>
        <fullName evidence="2">Uncharacterized protein</fullName>
    </submittedName>
</protein>
<dbReference type="EMBL" id="VSSQ01007400">
    <property type="protein sequence ID" value="MPM35797.1"/>
    <property type="molecule type" value="Genomic_DNA"/>
</dbReference>
<name>A0A644Z5A8_9ZZZZ</name>
<evidence type="ECO:0000256" key="1">
    <source>
        <dbReference type="SAM" id="MobiDB-lite"/>
    </source>
</evidence>
<sequence>MWNTLEVRNNLTKTIAKKMALVLFAVAITLVTVGCAPKAVEVIEGSTNPISDVNKEPTSPSKPSPETPPATPVETKTAIEKVFDLTPNVEGLTKKILDEQVVYLADADNLYNLESGVYAGFYKENVEVEGVKTGGICLLPEVVLNLVRKDTSKIVIPVGVENNEENAPLLISNINKEGVSTDMIYVKSNTSMQIVGSCPTDESIPYYALTYKERKDYFSKIAGDVSFRALWMVNGFKNEITSDTKSFFQGYFLSECNMEIGTRIYSNYGEILSTNQVVAITCKEIILYTGDSDTFLSSTVKDLLMIEDKPVFMNTIQSRTE</sequence>
<feature type="compositionally biased region" description="Pro residues" evidence="1">
    <location>
        <begin position="60"/>
        <end position="71"/>
    </location>
</feature>
<evidence type="ECO:0000313" key="2">
    <source>
        <dbReference type="EMBL" id="MPM35797.1"/>
    </source>
</evidence>